<dbReference type="EMBL" id="JYDT01000026">
    <property type="protein sequence ID" value="KRY89923.1"/>
    <property type="molecule type" value="Genomic_DNA"/>
</dbReference>
<evidence type="ECO:0000313" key="2">
    <source>
        <dbReference type="EMBL" id="KRY89923.1"/>
    </source>
</evidence>
<evidence type="ECO:0000256" key="1">
    <source>
        <dbReference type="SAM" id="Phobius"/>
    </source>
</evidence>
<gene>
    <name evidence="2" type="ORF">T4D_13133</name>
</gene>
<accession>A0A0V1FX60</accession>
<keyword evidence="1" id="KW-1133">Transmembrane helix</keyword>
<protein>
    <submittedName>
        <fullName evidence="2">Uncharacterized protein</fullName>
    </submittedName>
</protein>
<comment type="caution">
    <text evidence="2">The sequence shown here is derived from an EMBL/GenBank/DDBJ whole genome shotgun (WGS) entry which is preliminary data.</text>
</comment>
<keyword evidence="1" id="KW-0812">Transmembrane</keyword>
<evidence type="ECO:0000313" key="3">
    <source>
        <dbReference type="Proteomes" id="UP000054995"/>
    </source>
</evidence>
<reference evidence="2 3" key="1">
    <citation type="submission" date="2015-01" db="EMBL/GenBank/DDBJ databases">
        <title>Evolution of Trichinella species and genotypes.</title>
        <authorList>
            <person name="Korhonen P.K."/>
            <person name="Edoardo P."/>
            <person name="Giuseppe L.R."/>
            <person name="Gasser R.B."/>
        </authorList>
    </citation>
    <scope>NUCLEOTIDE SEQUENCE [LARGE SCALE GENOMIC DNA]</scope>
    <source>
        <strain evidence="2">ISS470</strain>
    </source>
</reference>
<dbReference type="AlphaFoldDB" id="A0A0V1FX60"/>
<sequence length="140" mass="16075">MKNTLRRVLTKSIFCFGVFCQIVYILTEFGMSSICNALETVFTATCAVSDFYANKGGFKIVIAITVQDYRANGVRRMNERWRFQCDGGRRIAIKTALNTRMEDGREGPEDDVYRSLYTRLRQTVSSPTCLYLPQLTNERN</sequence>
<keyword evidence="3" id="KW-1185">Reference proteome</keyword>
<organism evidence="2 3">
    <name type="scientific">Trichinella pseudospiralis</name>
    <name type="common">Parasitic roundworm</name>
    <dbReference type="NCBI Taxonomy" id="6337"/>
    <lineage>
        <taxon>Eukaryota</taxon>
        <taxon>Metazoa</taxon>
        <taxon>Ecdysozoa</taxon>
        <taxon>Nematoda</taxon>
        <taxon>Enoplea</taxon>
        <taxon>Dorylaimia</taxon>
        <taxon>Trichinellida</taxon>
        <taxon>Trichinellidae</taxon>
        <taxon>Trichinella</taxon>
    </lineage>
</organism>
<dbReference type="Proteomes" id="UP000054995">
    <property type="component" value="Unassembled WGS sequence"/>
</dbReference>
<feature type="transmembrane region" description="Helical" evidence="1">
    <location>
        <begin position="12"/>
        <end position="31"/>
    </location>
</feature>
<keyword evidence="1" id="KW-0472">Membrane</keyword>
<proteinExistence type="predicted"/>
<name>A0A0V1FX60_TRIPS</name>